<gene>
    <name evidence="3" type="ORF">MJ1_0266</name>
</gene>
<proteinExistence type="predicted"/>
<dbReference type="GO" id="GO:0016757">
    <property type="term" value="F:glycosyltransferase activity"/>
    <property type="evidence" value="ECO:0007669"/>
    <property type="project" value="InterPro"/>
</dbReference>
<dbReference type="KEGG" id="naer:MJ1_0266"/>
<evidence type="ECO:0000313" key="3">
    <source>
        <dbReference type="EMBL" id="BBL45436.1"/>
    </source>
</evidence>
<dbReference type="CDD" id="cd03801">
    <property type="entry name" value="GT4_PimA-like"/>
    <property type="match status" value="1"/>
</dbReference>
<accession>A0A915SKM2</accession>
<dbReference type="AlphaFoldDB" id="A0A915SKM2"/>
<dbReference type="PANTHER" id="PTHR46401:SF2">
    <property type="entry name" value="GLYCOSYLTRANSFERASE WBBK-RELATED"/>
    <property type="match status" value="1"/>
</dbReference>
<keyword evidence="1" id="KW-0808">Transferase</keyword>
<evidence type="ECO:0000313" key="4">
    <source>
        <dbReference type="Proteomes" id="UP001055553"/>
    </source>
</evidence>
<dbReference type="EMBL" id="AP019769">
    <property type="protein sequence ID" value="BBL45436.1"/>
    <property type="molecule type" value="Genomic_DNA"/>
</dbReference>
<protein>
    <submittedName>
        <fullName evidence="3">D-inositol-3-phosphate glycosyltransferase</fullName>
    </submittedName>
</protein>
<dbReference type="GeneID" id="74568217"/>
<organism evidence="3 4">
    <name type="scientific">Nanobdella aerobiophila</name>
    <dbReference type="NCBI Taxonomy" id="2586965"/>
    <lineage>
        <taxon>Archaea</taxon>
        <taxon>Nanobdellota</taxon>
        <taxon>Nanobdellia</taxon>
        <taxon>Nanobdellales</taxon>
        <taxon>Nanobdellaceae</taxon>
        <taxon>Nanobdella</taxon>
    </lineage>
</organism>
<dbReference type="SUPFAM" id="SSF53756">
    <property type="entry name" value="UDP-Glycosyltransferase/glycogen phosphorylase"/>
    <property type="match status" value="1"/>
</dbReference>
<feature type="domain" description="Glycosyl transferase family 1" evidence="2">
    <location>
        <begin position="236"/>
        <end position="396"/>
    </location>
</feature>
<dbReference type="Proteomes" id="UP001055553">
    <property type="component" value="Chromosome"/>
</dbReference>
<dbReference type="InterPro" id="IPR001296">
    <property type="entry name" value="Glyco_trans_1"/>
</dbReference>
<keyword evidence="4" id="KW-1185">Reference proteome</keyword>
<dbReference type="PANTHER" id="PTHR46401">
    <property type="entry name" value="GLYCOSYLTRANSFERASE WBBK-RELATED"/>
    <property type="match status" value="1"/>
</dbReference>
<reference evidence="4" key="1">
    <citation type="journal article" date="2022" name="Int. J. Syst. Evol. Microbiol.">
        <title>Nanobdella aerobiophila gen. nov., sp. nov., a thermoacidophilic, obligate ectosymbiotic archaeon, and proposal of Nanobdellaceae fam. nov., Nanobdellales ord. nov. and Nanobdellia class. nov.</title>
        <authorList>
            <person name="Kato S."/>
            <person name="Ogasawara A."/>
            <person name="Itoh T."/>
            <person name="Sakai H.D."/>
            <person name="Shimizu M."/>
            <person name="Yuki M."/>
            <person name="Kaneko M."/>
            <person name="Takashina T."/>
            <person name="Ohkuma M."/>
        </authorList>
    </citation>
    <scope>NUCLEOTIDE SEQUENCE [LARGE SCALE GENOMIC DNA]</scope>
    <source>
        <strain evidence="4">MJ1</strain>
    </source>
</reference>
<evidence type="ECO:0000259" key="2">
    <source>
        <dbReference type="Pfam" id="PF00534"/>
    </source>
</evidence>
<name>A0A915SKM2_9ARCH</name>
<dbReference type="Pfam" id="PF00534">
    <property type="entry name" value="Glycos_transf_1"/>
    <property type="match status" value="1"/>
</dbReference>
<dbReference type="RefSeq" id="WP_258393468.1">
    <property type="nucleotide sequence ID" value="NZ_AP019769.1"/>
</dbReference>
<sequence>MKIGFLTSFGVLFKSGGGSDVNARNILLNLKDFDNVILFPLIDEILEKFEDICNNINKVKEIELPYSLYKICDSRKNYNYMEILNMLVEDAKNVDVFYDSTIRIHRKNISKNFLKYLLSKNIPCDDNLCVEGYWIAKLANKKIVIEHQEDIKSLNYGINFLINGLRYKIYNPFYGMENYLYFLKMSKIEKIIEDPLVKYYLFLSKGQYEHLKIKNNPKIKLLKYGNAFDKELLNYRTKNKENYIVFYARMHYHKGIYELPYIIKELKKYDKDIKLKIFGKFSIEKQKKDFFNLIKKFNLENNIEYLGFISEEEKYKIVSKAKVLLYPTHYDAFSLVILESLALGTPIISYNIPTVYYIYKDLPIVKFVKEFDIKSMAKEIYNILKLDDDKYFELIYNEKVNKFLEEHSNWKKVAEEIYNYLKN</sequence>
<evidence type="ECO:0000256" key="1">
    <source>
        <dbReference type="ARBA" id="ARBA00022679"/>
    </source>
</evidence>
<dbReference type="Gene3D" id="3.40.50.2000">
    <property type="entry name" value="Glycogen Phosphorylase B"/>
    <property type="match status" value="1"/>
</dbReference>